<gene>
    <name evidence="3" type="ORF">SMD44_06779</name>
</gene>
<dbReference type="Gene3D" id="1.10.630.10">
    <property type="entry name" value="Cytochrome P450"/>
    <property type="match status" value="1"/>
</dbReference>
<dbReference type="RefSeq" id="WP_087886301.1">
    <property type="nucleotide sequence ID" value="NZ_CP021748.1"/>
</dbReference>
<reference evidence="3 4" key="1">
    <citation type="submission" date="2017-05" db="EMBL/GenBank/DDBJ databases">
        <title>Streptomyces alboflavus Genome sequencing and assembly.</title>
        <authorList>
            <person name="Wang Y."/>
            <person name="Du B."/>
            <person name="Ding Y."/>
            <person name="Liu H."/>
            <person name="Hou Q."/>
            <person name="Liu K."/>
            <person name="Wang C."/>
            <person name="Yao L."/>
        </authorList>
    </citation>
    <scope>NUCLEOTIDE SEQUENCE [LARGE SCALE GENOMIC DNA]</scope>
    <source>
        <strain evidence="3 4">MDJK44</strain>
    </source>
</reference>
<proteinExistence type="inferred from homology"/>
<dbReference type="InterPro" id="IPR001128">
    <property type="entry name" value="Cyt_P450"/>
</dbReference>
<dbReference type="GO" id="GO:0004497">
    <property type="term" value="F:monooxygenase activity"/>
    <property type="evidence" value="ECO:0007669"/>
    <property type="project" value="UniProtKB-KW"/>
</dbReference>
<evidence type="ECO:0000256" key="1">
    <source>
        <dbReference type="ARBA" id="ARBA00010617"/>
    </source>
</evidence>
<evidence type="ECO:0000256" key="2">
    <source>
        <dbReference type="RuleBase" id="RU000461"/>
    </source>
</evidence>
<organism evidence="3 4">
    <name type="scientific">Streptomyces alboflavus</name>
    <dbReference type="NCBI Taxonomy" id="67267"/>
    <lineage>
        <taxon>Bacteria</taxon>
        <taxon>Bacillati</taxon>
        <taxon>Actinomycetota</taxon>
        <taxon>Actinomycetes</taxon>
        <taxon>Kitasatosporales</taxon>
        <taxon>Streptomycetaceae</taxon>
        <taxon>Streptomyces</taxon>
    </lineage>
</organism>
<dbReference type="InterPro" id="IPR002397">
    <property type="entry name" value="Cyt_P450_B"/>
</dbReference>
<dbReference type="EMBL" id="CP021748">
    <property type="protein sequence ID" value="ARX87298.1"/>
    <property type="molecule type" value="Genomic_DNA"/>
</dbReference>
<dbReference type="PRINTS" id="PR00359">
    <property type="entry name" value="BP450"/>
</dbReference>
<evidence type="ECO:0000313" key="3">
    <source>
        <dbReference type="EMBL" id="ARX87298.1"/>
    </source>
</evidence>
<evidence type="ECO:0000313" key="4">
    <source>
        <dbReference type="Proteomes" id="UP000195880"/>
    </source>
</evidence>
<protein>
    <submittedName>
        <fullName evidence="3">Cytochrome P450</fullName>
    </submittedName>
</protein>
<accession>A0A1Z1WLN9</accession>
<dbReference type="InterPro" id="IPR036396">
    <property type="entry name" value="Cyt_P450_sf"/>
</dbReference>
<sequence>MERQQHAKLDELMRDPYPLYARARRAEGLTYVPELQAWLVARDADVREVLRRPDVFSSANAVRPDTVPAPAALAVLSQGQDPSGGPRRRVVVTADGPAHQRLRAPLVRGLSPARVAAVLPYVTERATALVDALAAAGPGARGGPRVDVMEAYALRLPGQVIGRVLGFAPEDVPVVVRGGHSSEQLLFRPLPEDEQIAAAHDTVALRRLLEGYVQDRHAAPRDDLCSEMVTSLVPDDGEPDEADPEADDTGPALTLGQRAELVAHLHNFLLAGHLTTTALIGTTLLHLLRHPAQWKLVCEEPERIPAAIEEAARYDTALQGFRRVTTRAVTLAGTELPAGAEVLVGFGSAGRDAGRYERPDVFDITRTPVARHVAFGLGAHGCPGAQLAREQLRVTLELFTRRFPGLRLAADGPPVRMRPTLIHRAPEALYVQW</sequence>
<dbReference type="PROSITE" id="PS00086">
    <property type="entry name" value="CYTOCHROME_P450"/>
    <property type="match status" value="1"/>
</dbReference>
<keyword evidence="2" id="KW-0408">Iron</keyword>
<dbReference type="STRING" id="67267.GCA_000716675_03217"/>
<dbReference type="Proteomes" id="UP000195880">
    <property type="component" value="Chromosome"/>
</dbReference>
<dbReference type="eggNOG" id="COG2124">
    <property type="taxonomic scope" value="Bacteria"/>
</dbReference>
<keyword evidence="2" id="KW-0349">Heme</keyword>
<keyword evidence="2" id="KW-0560">Oxidoreductase</keyword>
<dbReference type="KEGG" id="salf:SMD44_06779"/>
<dbReference type="InterPro" id="IPR017972">
    <property type="entry name" value="Cyt_P450_CS"/>
</dbReference>
<name>A0A1Z1WLN9_9ACTN</name>
<dbReference type="PANTHER" id="PTHR46696">
    <property type="entry name" value="P450, PUTATIVE (EUROFUNG)-RELATED"/>
    <property type="match status" value="1"/>
</dbReference>
<dbReference type="GO" id="GO:0020037">
    <property type="term" value="F:heme binding"/>
    <property type="evidence" value="ECO:0007669"/>
    <property type="project" value="InterPro"/>
</dbReference>
<comment type="similarity">
    <text evidence="1 2">Belongs to the cytochrome P450 family.</text>
</comment>
<dbReference type="PANTHER" id="PTHR46696:SF1">
    <property type="entry name" value="CYTOCHROME P450 YJIB-RELATED"/>
    <property type="match status" value="1"/>
</dbReference>
<dbReference type="OrthoDB" id="502624at2"/>
<dbReference type="GO" id="GO:0005506">
    <property type="term" value="F:iron ion binding"/>
    <property type="evidence" value="ECO:0007669"/>
    <property type="project" value="InterPro"/>
</dbReference>
<dbReference type="Pfam" id="PF00067">
    <property type="entry name" value="p450"/>
    <property type="match status" value="1"/>
</dbReference>
<keyword evidence="4" id="KW-1185">Reference proteome</keyword>
<dbReference type="SUPFAM" id="SSF48264">
    <property type="entry name" value="Cytochrome P450"/>
    <property type="match status" value="1"/>
</dbReference>
<keyword evidence="2" id="KW-0503">Monooxygenase</keyword>
<dbReference type="AlphaFoldDB" id="A0A1Z1WLN9"/>
<dbReference type="GO" id="GO:0016705">
    <property type="term" value="F:oxidoreductase activity, acting on paired donors, with incorporation or reduction of molecular oxygen"/>
    <property type="evidence" value="ECO:0007669"/>
    <property type="project" value="InterPro"/>
</dbReference>
<keyword evidence="2" id="KW-0479">Metal-binding</keyword>